<gene>
    <name evidence="9" type="ORF">SO802_008457</name>
</gene>
<evidence type="ECO:0000256" key="5">
    <source>
        <dbReference type="ARBA" id="ARBA00022723"/>
    </source>
</evidence>
<organism evidence="9 10">
    <name type="scientific">Lithocarpus litseifolius</name>
    <dbReference type="NCBI Taxonomy" id="425828"/>
    <lineage>
        <taxon>Eukaryota</taxon>
        <taxon>Viridiplantae</taxon>
        <taxon>Streptophyta</taxon>
        <taxon>Embryophyta</taxon>
        <taxon>Tracheophyta</taxon>
        <taxon>Spermatophyta</taxon>
        <taxon>Magnoliopsida</taxon>
        <taxon>eudicotyledons</taxon>
        <taxon>Gunneridae</taxon>
        <taxon>Pentapetalae</taxon>
        <taxon>rosids</taxon>
        <taxon>fabids</taxon>
        <taxon>Fagales</taxon>
        <taxon>Fagaceae</taxon>
        <taxon>Lithocarpus</taxon>
    </lineage>
</organism>
<reference evidence="9 10" key="1">
    <citation type="submission" date="2024-01" db="EMBL/GenBank/DDBJ databases">
        <title>A telomere-to-telomere, gap-free genome of sweet tea (Lithocarpus litseifolius).</title>
        <authorList>
            <person name="Zhou J."/>
        </authorList>
    </citation>
    <scope>NUCLEOTIDE SEQUENCE [LARGE SCALE GENOMIC DNA]</scope>
    <source>
        <strain evidence="9">Zhou-2022a</strain>
        <tissue evidence="9">Leaf</tissue>
    </source>
</reference>
<proteinExistence type="inferred from homology"/>
<comment type="similarity">
    <text evidence="3">Belongs to the HARBI1 family.</text>
</comment>
<feature type="domain" description="DDE Tnp4" evidence="8">
    <location>
        <begin position="51"/>
        <end position="151"/>
    </location>
</feature>
<dbReference type="Pfam" id="PF13359">
    <property type="entry name" value="DDE_Tnp_4"/>
    <property type="match status" value="1"/>
</dbReference>
<dbReference type="InterPro" id="IPR027806">
    <property type="entry name" value="HARBI1_dom"/>
</dbReference>
<evidence type="ECO:0000313" key="10">
    <source>
        <dbReference type="Proteomes" id="UP001459277"/>
    </source>
</evidence>
<keyword evidence="6" id="KW-0378">Hydrolase</keyword>
<dbReference type="AlphaFoldDB" id="A0AAW2DCL5"/>
<evidence type="ECO:0000256" key="2">
    <source>
        <dbReference type="ARBA" id="ARBA00004123"/>
    </source>
</evidence>
<dbReference type="GO" id="GO:0046872">
    <property type="term" value="F:metal ion binding"/>
    <property type="evidence" value="ECO:0007669"/>
    <property type="project" value="UniProtKB-KW"/>
</dbReference>
<name>A0AAW2DCL5_9ROSI</name>
<dbReference type="EMBL" id="JAZDWU010000003">
    <property type="protein sequence ID" value="KAL0006955.1"/>
    <property type="molecule type" value="Genomic_DNA"/>
</dbReference>
<evidence type="ECO:0000313" key="9">
    <source>
        <dbReference type="EMBL" id="KAL0006955.1"/>
    </source>
</evidence>
<protein>
    <recommendedName>
        <fullName evidence="8">DDE Tnp4 domain-containing protein</fullName>
    </recommendedName>
</protein>
<dbReference type="InterPro" id="IPR045249">
    <property type="entry name" value="HARBI1-like"/>
</dbReference>
<evidence type="ECO:0000256" key="6">
    <source>
        <dbReference type="ARBA" id="ARBA00022801"/>
    </source>
</evidence>
<evidence type="ECO:0000256" key="4">
    <source>
        <dbReference type="ARBA" id="ARBA00022722"/>
    </source>
</evidence>
<dbReference type="Proteomes" id="UP001459277">
    <property type="component" value="Unassembled WGS sequence"/>
</dbReference>
<keyword evidence="5" id="KW-0479">Metal-binding</keyword>
<accession>A0AAW2DCL5</accession>
<keyword evidence="4" id="KW-0540">Nuclease</keyword>
<comment type="subcellular location">
    <subcellularLocation>
        <location evidence="2">Nucleus</location>
    </subcellularLocation>
</comment>
<keyword evidence="10" id="KW-1185">Reference proteome</keyword>
<dbReference type="GO" id="GO:0005634">
    <property type="term" value="C:nucleus"/>
    <property type="evidence" value="ECO:0007669"/>
    <property type="project" value="UniProtKB-SubCell"/>
</dbReference>
<evidence type="ECO:0000259" key="8">
    <source>
        <dbReference type="Pfam" id="PF13359"/>
    </source>
</evidence>
<dbReference type="PANTHER" id="PTHR22930:SF221">
    <property type="entry name" value="NUCLEASE HARBI1"/>
    <property type="match status" value="1"/>
</dbReference>
<evidence type="ECO:0000256" key="7">
    <source>
        <dbReference type="ARBA" id="ARBA00023242"/>
    </source>
</evidence>
<keyword evidence="7" id="KW-0539">Nucleus</keyword>
<dbReference type="GO" id="GO:0016787">
    <property type="term" value="F:hydrolase activity"/>
    <property type="evidence" value="ECO:0007669"/>
    <property type="project" value="UniProtKB-KW"/>
</dbReference>
<sequence>MYCDIPMDYNDHIDNSDEDRFYDVENDEYDDEELYDLAVARCHVADCIGAIDGTYIQVVVGDDKKVTYYNRKGVTSFNVMATCDFDLLFTFVMAGWEGAAHDTHIFLDAIHQQSVNFPKPPPGKYCLVDAGYPLRKGYLRPYKGQRAQKVQPEYDCSCCLHLLGLPLPARILNALLCDNGAKGRGGKAGPKIAEILVP</sequence>
<evidence type="ECO:0000256" key="3">
    <source>
        <dbReference type="ARBA" id="ARBA00006958"/>
    </source>
</evidence>
<evidence type="ECO:0000256" key="1">
    <source>
        <dbReference type="ARBA" id="ARBA00001968"/>
    </source>
</evidence>
<dbReference type="PANTHER" id="PTHR22930">
    <property type="match status" value="1"/>
</dbReference>
<dbReference type="GO" id="GO:0004518">
    <property type="term" value="F:nuclease activity"/>
    <property type="evidence" value="ECO:0007669"/>
    <property type="project" value="UniProtKB-KW"/>
</dbReference>
<comment type="caution">
    <text evidence="9">The sequence shown here is derived from an EMBL/GenBank/DDBJ whole genome shotgun (WGS) entry which is preliminary data.</text>
</comment>
<comment type="cofactor">
    <cofactor evidence="1">
        <name>a divalent metal cation</name>
        <dbReference type="ChEBI" id="CHEBI:60240"/>
    </cofactor>
</comment>